<proteinExistence type="predicted"/>
<gene>
    <name evidence="1" type="ORF">K493DRAFT_366972</name>
</gene>
<reference evidence="1 2" key="1">
    <citation type="submission" date="2016-07" db="EMBL/GenBank/DDBJ databases">
        <title>Pervasive Adenine N6-methylation of Active Genes in Fungi.</title>
        <authorList>
            <consortium name="DOE Joint Genome Institute"/>
            <person name="Mondo S.J."/>
            <person name="Dannebaum R.O."/>
            <person name="Kuo R.C."/>
            <person name="Labutti K."/>
            <person name="Haridas S."/>
            <person name="Kuo A."/>
            <person name="Salamov A."/>
            <person name="Ahrendt S.R."/>
            <person name="Lipzen A."/>
            <person name="Sullivan W."/>
            <person name="Andreopoulos W.B."/>
            <person name="Clum A."/>
            <person name="Lindquist E."/>
            <person name="Daum C."/>
            <person name="Ramamoorthy G.K."/>
            <person name="Gryganskyi A."/>
            <person name="Culley D."/>
            <person name="Magnuson J.K."/>
            <person name="James T.Y."/>
            <person name="O'Malley M.A."/>
            <person name="Stajich J.E."/>
            <person name="Spatafora J.W."/>
            <person name="Visel A."/>
            <person name="Grigoriev I.V."/>
        </authorList>
    </citation>
    <scope>NUCLEOTIDE SEQUENCE [LARGE SCALE GENOMIC DNA]</scope>
    <source>
        <strain evidence="1 2">CBS 931.73</strain>
    </source>
</reference>
<name>A0A1Y1ZA02_9FUNG</name>
<evidence type="ECO:0000313" key="1">
    <source>
        <dbReference type="EMBL" id="ORY07108.1"/>
    </source>
</evidence>
<evidence type="ECO:0000313" key="2">
    <source>
        <dbReference type="Proteomes" id="UP000193498"/>
    </source>
</evidence>
<dbReference type="AlphaFoldDB" id="A0A1Y1ZA02"/>
<protein>
    <submittedName>
        <fullName evidence="1">Uncharacterized protein</fullName>
    </submittedName>
</protein>
<comment type="caution">
    <text evidence="1">The sequence shown here is derived from an EMBL/GenBank/DDBJ whole genome shotgun (WGS) entry which is preliminary data.</text>
</comment>
<organism evidence="1 2">
    <name type="scientific">Basidiobolus meristosporus CBS 931.73</name>
    <dbReference type="NCBI Taxonomy" id="1314790"/>
    <lineage>
        <taxon>Eukaryota</taxon>
        <taxon>Fungi</taxon>
        <taxon>Fungi incertae sedis</taxon>
        <taxon>Zoopagomycota</taxon>
        <taxon>Entomophthoromycotina</taxon>
        <taxon>Basidiobolomycetes</taxon>
        <taxon>Basidiobolales</taxon>
        <taxon>Basidiobolaceae</taxon>
        <taxon>Basidiobolus</taxon>
    </lineage>
</organism>
<dbReference type="EMBL" id="MCFE01000011">
    <property type="protein sequence ID" value="ORY07108.1"/>
    <property type="molecule type" value="Genomic_DNA"/>
</dbReference>
<sequence length="116" mass="14013">MFEWITSLLYQKKVDPEDATAIDEDWLFLNLDGSVSQFPVNTEKKKKPFTKADYEIVEKLYYRLQSSHRDITREYLPMIRDRERKMIKANRQHGTRARCSDFFRNPSLRSWQLSTF</sequence>
<dbReference type="InParanoid" id="A0A1Y1ZA02"/>
<accession>A0A1Y1ZA02</accession>
<dbReference type="Proteomes" id="UP000193498">
    <property type="component" value="Unassembled WGS sequence"/>
</dbReference>
<keyword evidence="2" id="KW-1185">Reference proteome</keyword>